<organism evidence="9 10">
    <name type="scientific">Candidatus Rhodobacter oscarellae</name>
    <dbReference type="NCBI Taxonomy" id="1675527"/>
    <lineage>
        <taxon>Bacteria</taxon>
        <taxon>Pseudomonadati</taxon>
        <taxon>Pseudomonadota</taxon>
        <taxon>Alphaproteobacteria</taxon>
        <taxon>Rhodobacterales</taxon>
        <taxon>Rhodobacter group</taxon>
        <taxon>Rhodobacter</taxon>
    </lineage>
</organism>
<gene>
    <name evidence="9" type="ORF">AIOL_002467</name>
</gene>
<evidence type="ECO:0000256" key="5">
    <source>
        <dbReference type="ARBA" id="ARBA00022989"/>
    </source>
</evidence>
<proteinExistence type="inferred from homology"/>
<dbReference type="OrthoDB" id="9803065at2"/>
<dbReference type="InterPro" id="IPR003834">
    <property type="entry name" value="Cyt_c_assmbl_TM_dom"/>
</dbReference>
<keyword evidence="4" id="KW-0201">Cytochrome c-type biogenesis</keyword>
<evidence type="ECO:0000256" key="3">
    <source>
        <dbReference type="ARBA" id="ARBA00022692"/>
    </source>
</evidence>
<dbReference type="PANTHER" id="PTHR31272">
    <property type="entry name" value="CYTOCHROME C-TYPE BIOGENESIS PROTEIN HI_1454-RELATED"/>
    <property type="match status" value="1"/>
</dbReference>
<name>A0A0J9E453_9RHOB</name>
<comment type="subcellular location">
    <subcellularLocation>
        <location evidence="1">Membrane</location>
        <topology evidence="1">Multi-pass membrane protein</topology>
    </subcellularLocation>
</comment>
<keyword evidence="10" id="KW-1185">Reference proteome</keyword>
<evidence type="ECO:0000256" key="1">
    <source>
        <dbReference type="ARBA" id="ARBA00004141"/>
    </source>
</evidence>
<feature type="transmembrane region" description="Helical" evidence="7">
    <location>
        <begin position="95"/>
        <end position="115"/>
    </location>
</feature>
<sequence length="250" mass="26553">MLGIDIIDAGLLTAMAFALFGGLLSFLSPCVLPVALPYLAYMGGVSVRDMGEDSSARRRALFTAMFFVLGLSTVFLILGFAFSAMGMMFLEWQDWFITGAGVLVIGFGLHFLGVYRIKFLDQEARLDAGDRGGSAFGAYVLGLAFAFGWTPCLGPILGGILTLAASEGDVSRGTFLLALYAAGLGIPFLLLAAFLPRLSGLMAWLKRHLNAVEKTSGALLVLVGLLLVTGKFTDIANWLLSTFPALGYIG</sequence>
<dbReference type="Pfam" id="PF02683">
    <property type="entry name" value="DsbD_TM"/>
    <property type="match status" value="1"/>
</dbReference>
<protein>
    <submittedName>
        <fullName evidence="9">Cytochrome c-type biogenesis CcdA-like protein</fullName>
    </submittedName>
</protein>
<evidence type="ECO:0000256" key="6">
    <source>
        <dbReference type="ARBA" id="ARBA00023136"/>
    </source>
</evidence>
<dbReference type="EMBL" id="LFTY01000002">
    <property type="protein sequence ID" value="KMW57502.1"/>
    <property type="molecule type" value="Genomic_DNA"/>
</dbReference>
<dbReference type="GO" id="GO:0016020">
    <property type="term" value="C:membrane"/>
    <property type="evidence" value="ECO:0007669"/>
    <property type="project" value="UniProtKB-SubCell"/>
</dbReference>
<feature type="transmembrane region" description="Helical" evidence="7">
    <location>
        <begin position="60"/>
        <end position="89"/>
    </location>
</feature>
<dbReference type="PANTHER" id="PTHR31272:SF4">
    <property type="entry name" value="CYTOCHROME C-TYPE BIOGENESIS PROTEIN HI_1454-RELATED"/>
    <property type="match status" value="1"/>
</dbReference>
<feature type="domain" description="Cytochrome C biogenesis protein transmembrane" evidence="8">
    <location>
        <begin position="14"/>
        <end position="227"/>
    </location>
</feature>
<evidence type="ECO:0000256" key="4">
    <source>
        <dbReference type="ARBA" id="ARBA00022748"/>
    </source>
</evidence>
<feature type="transmembrane region" description="Helical" evidence="7">
    <location>
        <begin position="217"/>
        <end position="240"/>
    </location>
</feature>
<evidence type="ECO:0000313" key="10">
    <source>
        <dbReference type="Proteomes" id="UP000037178"/>
    </source>
</evidence>
<dbReference type="PATRIC" id="fig|1675527.3.peg.2588"/>
<accession>A0A0J9E453</accession>
<keyword evidence="6 7" id="KW-0472">Membrane</keyword>
<feature type="transmembrane region" description="Helical" evidence="7">
    <location>
        <begin position="12"/>
        <end position="39"/>
    </location>
</feature>
<dbReference type="STRING" id="1675527.AIOL_002467"/>
<keyword evidence="5 7" id="KW-1133">Transmembrane helix</keyword>
<dbReference type="AlphaFoldDB" id="A0A0J9E453"/>
<dbReference type="GO" id="GO:0017004">
    <property type="term" value="P:cytochrome complex assembly"/>
    <property type="evidence" value="ECO:0007669"/>
    <property type="project" value="UniProtKB-KW"/>
</dbReference>
<comment type="caution">
    <text evidence="9">The sequence shown here is derived from an EMBL/GenBank/DDBJ whole genome shotgun (WGS) entry which is preliminary data.</text>
</comment>
<comment type="similarity">
    <text evidence="2">Belongs to the DsbD family.</text>
</comment>
<evidence type="ECO:0000313" key="9">
    <source>
        <dbReference type="EMBL" id="KMW57502.1"/>
    </source>
</evidence>
<keyword evidence="3 7" id="KW-0812">Transmembrane</keyword>
<feature type="transmembrane region" description="Helical" evidence="7">
    <location>
        <begin position="175"/>
        <end position="196"/>
    </location>
</feature>
<evidence type="ECO:0000256" key="2">
    <source>
        <dbReference type="ARBA" id="ARBA00006143"/>
    </source>
</evidence>
<evidence type="ECO:0000259" key="8">
    <source>
        <dbReference type="Pfam" id="PF02683"/>
    </source>
</evidence>
<dbReference type="RefSeq" id="WP_049643223.1">
    <property type="nucleotide sequence ID" value="NZ_LFTY01000002.1"/>
</dbReference>
<dbReference type="InterPro" id="IPR051790">
    <property type="entry name" value="Cytochrome_c-biogenesis_DsbD"/>
</dbReference>
<reference evidence="9 10" key="1">
    <citation type="submission" date="2015-06" db="EMBL/GenBank/DDBJ databases">
        <title>Draft genome sequence of an Alphaproteobacteria species associated to the Mediterranean sponge Oscarella lobularis.</title>
        <authorList>
            <person name="Jourda C."/>
            <person name="Santini S."/>
            <person name="Claverie J.-M."/>
        </authorList>
    </citation>
    <scope>NUCLEOTIDE SEQUENCE [LARGE SCALE GENOMIC DNA]</scope>
    <source>
        <strain evidence="9">IGS</strain>
    </source>
</reference>
<dbReference type="Proteomes" id="UP000037178">
    <property type="component" value="Unassembled WGS sequence"/>
</dbReference>
<evidence type="ECO:0000256" key="7">
    <source>
        <dbReference type="SAM" id="Phobius"/>
    </source>
</evidence>
<feature type="transmembrane region" description="Helical" evidence="7">
    <location>
        <begin position="136"/>
        <end position="163"/>
    </location>
</feature>